<proteinExistence type="predicted"/>
<sequence>MIFPKFTTTGIGSLPHEAIRGACAAIIEHFDIPFWPQLPRRAFTESMILQYTEGMPFVKIDDSRERVWIERADDDTPLRQFYEAYNTERPVSAISEPYAAGFYEMLMEIPKMPLMKAGKKLPFVKGHITGPLTFTLGLKDRDGRDIFYDEELREIAIMLLISKAAWQVDKLKELADNVVIFIDEPVLSSIGSSTYLGISEVEIKRLLKETIDGVKQTGAVTGLHCCGNCDWPMVFDVKPDIVNFDAYGYFNTIEIYREAMADYIATGGTMAWGIVPTTEAIRTEDADGIKRKFMDCFERLQKYDSSLVSNIMLTPSCGTGSLSTEESDKVFTILKGLKEFLLTQPAVVGDSGRE</sequence>
<accession>A0ABR5SHU8</accession>
<evidence type="ECO:0000313" key="2">
    <source>
        <dbReference type="Proteomes" id="UP000060487"/>
    </source>
</evidence>
<evidence type="ECO:0000313" key="1">
    <source>
        <dbReference type="EMBL" id="KWT89285.1"/>
    </source>
</evidence>
<dbReference type="InterPro" id="IPR038071">
    <property type="entry name" value="UROD/MetE-like_sf"/>
</dbReference>
<name>A0ABR5SHU8_9BACT</name>
<dbReference type="EMBL" id="LNQR01000040">
    <property type="protein sequence ID" value="KWT89285.1"/>
    <property type="molecule type" value="Genomic_DNA"/>
</dbReference>
<dbReference type="RefSeq" id="WP_157072862.1">
    <property type="nucleotide sequence ID" value="NZ_LNQR01000040.1"/>
</dbReference>
<dbReference type="Proteomes" id="UP000060487">
    <property type="component" value="Unassembled WGS sequence"/>
</dbReference>
<dbReference type="Gene3D" id="3.20.20.210">
    <property type="match status" value="1"/>
</dbReference>
<protein>
    <submittedName>
        <fullName evidence="1">Methionine synthase</fullName>
    </submittedName>
</protein>
<reference evidence="1 2" key="1">
    <citation type="submission" date="2015-11" db="EMBL/GenBank/DDBJ databases">
        <authorList>
            <person name="Lin W."/>
        </authorList>
    </citation>
    <scope>NUCLEOTIDE SEQUENCE [LARGE SCALE GENOMIC DNA]</scope>
    <source>
        <strain evidence="1 2">HCH-1</strain>
    </source>
</reference>
<organism evidence="1 2">
    <name type="scientific">Candidatus Magnetominusculus xianensis</name>
    <dbReference type="NCBI Taxonomy" id="1748249"/>
    <lineage>
        <taxon>Bacteria</taxon>
        <taxon>Pseudomonadati</taxon>
        <taxon>Nitrospirota</taxon>
        <taxon>Nitrospiria</taxon>
        <taxon>Nitrospirales</taxon>
        <taxon>Nitrospiraceae</taxon>
        <taxon>Candidatus Magnetominusculus</taxon>
    </lineage>
</organism>
<comment type="caution">
    <text evidence="1">The sequence shown here is derived from an EMBL/GenBank/DDBJ whole genome shotgun (WGS) entry which is preliminary data.</text>
</comment>
<keyword evidence="2" id="KW-1185">Reference proteome</keyword>
<gene>
    <name evidence="1" type="ORF">ASN18_1238</name>
</gene>
<dbReference type="SUPFAM" id="SSF51726">
    <property type="entry name" value="UROD/MetE-like"/>
    <property type="match status" value="1"/>
</dbReference>